<evidence type="ECO:0000256" key="5">
    <source>
        <dbReference type="RuleBase" id="RU004516"/>
    </source>
</evidence>
<dbReference type="GO" id="GO:0005829">
    <property type="term" value="C:cytosol"/>
    <property type="evidence" value="ECO:0007669"/>
    <property type="project" value="TreeGrafter"/>
</dbReference>
<name>A0A6A8M8C0_9FIRM</name>
<dbReference type="Gene3D" id="3.30.470.10">
    <property type="match status" value="1"/>
</dbReference>
<comment type="similarity">
    <text evidence="2 4">Belongs to the class-IV pyridoxal-phosphate-dependent aminotransferase family.</text>
</comment>
<proteinExistence type="inferred from homology"/>
<dbReference type="RefSeq" id="WP_154571955.1">
    <property type="nucleotide sequence ID" value="NZ_VUNB01000002.1"/>
</dbReference>
<dbReference type="InterPro" id="IPR050571">
    <property type="entry name" value="Class-IV_PLP-Dep_Aminotrnsfr"/>
</dbReference>
<dbReference type="CDD" id="cd00449">
    <property type="entry name" value="PLPDE_IV"/>
    <property type="match status" value="1"/>
</dbReference>
<comment type="caution">
    <text evidence="6">The sequence shown here is derived from an EMBL/GenBank/DDBJ whole genome shotgun (WGS) entry which is preliminary data.</text>
</comment>
<sequence length="280" mass="31806">MERYTSGKVVKNGQVIDESLFQVESNKGDDYVYDVIRVIDGKPLFAEDHYNRLVRSLQGVGKKPVFSLEEMNRLICLLLQSNNVRNDNVKIIISSSNGEDDVYLKLMNAVYPDPEAYENGVDTEFYMAVRIKPHIKRRNLALREATNKIIEQDNVFEVILTDTDGNITEGSRSNIFFIRGEEVYTCSEAGVLQGVTRKKIVDICRDNGIKVEECTIPESSVNSFDAGFISGTSPKVLPIRRIGEVELDVHNSLLRRIMKLYDEQVEKSCASWTTETENHK</sequence>
<dbReference type="PROSITE" id="PS00770">
    <property type="entry name" value="AA_TRANSFER_CLASS_4"/>
    <property type="match status" value="1"/>
</dbReference>
<evidence type="ECO:0000256" key="2">
    <source>
        <dbReference type="ARBA" id="ARBA00009320"/>
    </source>
</evidence>
<dbReference type="GO" id="GO:0008483">
    <property type="term" value="F:transaminase activity"/>
    <property type="evidence" value="ECO:0007669"/>
    <property type="project" value="UniProtKB-KW"/>
</dbReference>
<dbReference type="InterPro" id="IPR018300">
    <property type="entry name" value="Aminotrans_IV_CS"/>
</dbReference>
<dbReference type="InterPro" id="IPR001544">
    <property type="entry name" value="Aminotrans_IV"/>
</dbReference>
<evidence type="ECO:0000256" key="3">
    <source>
        <dbReference type="ARBA" id="ARBA00022898"/>
    </source>
</evidence>
<evidence type="ECO:0000313" key="6">
    <source>
        <dbReference type="EMBL" id="MST68479.1"/>
    </source>
</evidence>
<reference evidence="6" key="1">
    <citation type="submission" date="2019-09" db="EMBL/GenBank/DDBJ databases">
        <title>In-depth cultivation of the pig gut microbiome towards novel bacterial diversity and tailored functional studies.</title>
        <authorList>
            <person name="Wylensek D."/>
            <person name="Hitch T.C.A."/>
            <person name="Clavel T."/>
        </authorList>
    </citation>
    <scope>NUCLEOTIDE SEQUENCE</scope>
    <source>
        <strain evidence="6">RF-744-FAT-WT-3</strain>
    </source>
</reference>
<dbReference type="InterPro" id="IPR043131">
    <property type="entry name" value="BCAT-like_N"/>
</dbReference>
<dbReference type="EMBL" id="VUNB01000002">
    <property type="protein sequence ID" value="MST68479.1"/>
    <property type="molecule type" value="Genomic_DNA"/>
</dbReference>
<dbReference type="PANTHER" id="PTHR42743:SF11">
    <property type="entry name" value="AMINODEOXYCHORISMATE LYASE"/>
    <property type="match status" value="1"/>
</dbReference>
<keyword evidence="3 5" id="KW-0663">Pyridoxal phosphate</keyword>
<keyword evidence="6" id="KW-0032">Aminotransferase</keyword>
<evidence type="ECO:0000256" key="1">
    <source>
        <dbReference type="ARBA" id="ARBA00001933"/>
    </source>
</evidence>
<dbReference type="Gene3D" id="3.20.10.10">
    <property type="entry name" value="D-amino Acid Aminotransferase, subunit A, domain 2"/>
    <property type="match status" value="1"/>
</dbReference>
<protein>
    <submittedName>
        <fullName evidence="6">Aminotransferase class IV</fullName>
    </submittedName>
</protein>
<accession>A0A6A8M8C0</accession>
<dbReference type="GO" id="GO:0046394">
    <property type="term" value="P:carboxylic acid biosynthetic process"/>
    <property type="evidence" value="ECO:0007669"/>
    <property type="project" value="UniProtKB-ARBA"/>
</dbReference>
<keyword evidence="6" id="KW-0808">Transferase</keyword>
<gene>
    <name evidence="6" type="ORF">FYJ66_02590</name>
</gene>
<dbReference type="InterPro" id="IPR043132">
    <property type="entry name" value="BCAT-like_C"/>
</dbReference>
<dbReference type="InterPro" id="IPR036038">
    <property type="entry name" value="Aminotransferase-like"/>
</dbReference>
<organism evidence="6">
    <name type="scientific">Baileyella intestinalis</name>
    <dbReference type="NCBI Taxonomy" id="2606709"/>
    <lineage>
        <taxon>Bacteria</taxon>
        <taxon>Bacillati</taxon>
        <taxon>Bacillota</taxon>
        <taxon>Clostridia</taxon>
        <taxon>Peptostreptococcales</taxon>
        <taxon>Anaerovoracaceae</taxon>
        <taxon>Baileyella</taxon>
    </lineage>
</organism>
<dbReference type="Pfam" id="PF01063">
    <property type="entry name" value="Aminotran_4"/>
    <property type="match status" value="1"/>
</dbReference>
<comment type="cofactor">
    <cofactor evidence="1 5">
        <name>pyridoxal 5'-phosphate</name>
        <dbReference type="ChEBI" id="CHEBI:597326"/>
    </cofactor>
</comment>
<dbReference type="AlphaFoldDB" id="A0A6A8M8C0"/>
<dbReference type="PANTHER" id="PTHR42743">
    <property type="entry name" value="AMINO-ACID AMINOTRANSFERASE"/>
    <property type="match status" value="1"/>
</dbReference>
<evidence type="ECO:0000256" key="4">
    <source>
        <dbReference type="RuleBase" id="RU004106"/>
    </source>
</evidence>
<dbReference type="SUPFAM" id="SSF56752">
    <property type="entry name" value="D-aminoacid aminotransferase-like PLP-dependent enzymes"/>
    <property type="match status" value="1"/>
</dbReference>